<dbReference type="OrthoDB" id="9796191at2"/>
<reference evidence="2 3" key="1">
    <citation type="journal article" date="2014" name="Arch. Microbiol.">
        <title>Arthrobacter enclensis sp. nov., isolated from sediment sample.</title>
        <authorList>
            <person name="Dastager S.G."/>
            <person name="Liu Q."/>
            <person name="Tang S.K."/>
            <person name="Krishnamurthi S."/>
            <person name="Lee J.C."/>
            <person name="Li W.J."/>
        </authorList>
    </citation>
    <scope>NUCLEOTIDE SEQUENCE [LARGE SCALE GENOMIC DNA]</scope>
    <source>
        <strain evidence="2 3">NIO-1008</strain>
    </source>
</reference>
<dbReference type="CDD" id="cd13399">
    <property type="entry name" value="Slt35-like"/>
    <property type="match status" value="1"/>
</dbReference>
<feature type="domain" description="Transglycosylase SLT" evidence="1">
    <location>
        <begin position="161"/>
        <end position="228"/>
    </location>
</feature>
<sequence length="250" mass="25693">MLRVKRFVVFAVTVVIASAALSFWVIPQTGQESRGALVPPPLASVRSASGAGGITTAVNVTRNPDAEWLIEASGHTGIPERALRAYVAAVTAAHDSSPQCGIGWNTLAAIGSVESDHGRHGGGSLNVAGQATGQVVGPSLDGAGFAAIKDTDGGVLDGDAEWDHAVGPMQFIPSTWDLAGRDGNGDGVADPFNIDDAALSAAGYLCARGGDLTTSRGWTAAIYAYNQSDAYLQEVRQRAVRYARETGTGG</sequence>
<dbReference type="InterPro" id="IPR031304">
    <property type="entry name" value="SLT_2"/>
</dbReference>
<gene>
    <name evidence="2" type="ORF">AS031_05860</name>
</gene>
<accession>A0A0V8IS57</accession>
<name>A0A0V8IS57_9MICC</name>
<dbReference type="PANTHER" id="PTHR30163">
    <property type="entry name" value="MEMBRANE-BOUND LYTIC MUREIN TRANSGLYCOSYLASE B"/>
    <property type="match status" value="1"/>
</dbReference>
<dbReference type="InterPro" id="IPR023346">
    <property type="entry name" value="Lysozyme-like_dom_sf"/>
</dbReference>
<dbReference type="Gene3D" id="1.10.530.10">
    <property type="match status" value="1"/>
</dbReference>
<dbReference type="STRING" id="993070.AS031_05860"/>
<protein>
    <submittedName>
        <fullName evidence="2">Murein transglycosylase</fullName>
    </submittedName>
</protein>
<dbReference type="PANTHER" id="PTHR30163:SF8">
    <property type="entry name" value="LYTIC MUREIN TRANSGLYCOSYLASE"/>
    <property type="match status" value="1"/>
</dbReference>
<dbReference type="Pfam" id="PF13406">
    <property type="entry name" value="SLT_2"/>
    <property type="match status" value="1"/>
</dbReference>
<dbReference type="GO" id="GO:0009253">
    <property type="term" value="P:peptidoglycan catabolic process"/>
    <property type="evidence" value="ECO:0007669"/>
    <property type="project" value="TreeGrafter"/>
</dbReference>
<proteinExistence type="predicted"/>
<keyword evidence="3" id="KW-1185">Reference proteome</keyword>
<evidence type="ECO:0000313" key="2">
    <source>
        <dbReference type="EMBL" id="KSU77598.1"/>
    </source>
</evidence>
<dbReference type="AlphaFoldDB" id="A0A0V8IS57"/>
<dbReference type="InterPro" id="IPR043426">
    <property type="entry name" value="MltB-like"/>
</dbReference>
<dbReference type="Proteomes" id="UP000053199">
    <property type="component" value="Unassembled WGS sequence"/>
</dbReference>
<dbReference type="GO" id="GO:0008933">
    <property type="term" value="F:peptidoglycan lytic transglycosylase activity"/>
    <property type="evidence" value="ECO:0007669"/>
    <property type="project" value="TreeGrafter"/>
</dbReference>
<organism evidence="2 3">
    <name type="scientific">Pseudarthrobacter enclensis</name>
    <dbReference type="NCBI Taxonomy" id="993070"/>
    <lineage>
        <taxon>Bacteria</taxon>
        <taxon>Bacillati</taxon>
        <taxon>Actinomycetota</taxon>
        <taxon>Actinomycetes</taxon>
        <taxon>Micrococcales</taxon>
        <taxon>Micrococcaceae</taxon>
        <taxon>Pseudarthrobacter</taxon>
    </lineage>
</organism>
<dbReference type="RefSeq" id="WP_058267191.1">
    <property type="nucleotide sequence ID" value="NZ_FMAZ01000002.1"/>
</dbReference>
<dbReference type="EMBL" id="LNQM01000002">
    <property type="protein sequence ID" value="KSU77598.1"/>
    <property type="molecule type" value="Genomic_DNA"/>
</dbReference>
<evidence type="ECO:0000313" key="3">
    <source>
        <dbReference type="Proteomes" id="UP000053199"/>
    </source>
</evidence>
<comment type="caution">
    <text evidence="2">The sequence shown here is derived from an EMBL/GenBank/DDBJ whole genome shotgun (WGS) entry which is preliminary data.</text>
</comment>
<dbReference type="SUPFAM" id="SSF53955">
    <property type="entry name" value="Lysozyme-like"/>
    <property type="match status" value="1"/>
</dbReference>
<evidence type="ECO:0000259" key="1">
    <source>
        <dbReference type="Pfam" id="PF13406"/>
    </source>
</evidence>